<dbReference type="EMBL" id="CZAP01000012">
    <property type="protein sequence ID" value="CUP76937.1"/>
    <property type="molecule type" value="Genomic_DNA"/>
</dbReference>
<reference evidence="2 3" key="1">
    <citation type="submission" date="2015-09" db="EMBL/GenBank/DDBJ databases">
        <authorList>
            <consortium name="Pathogen Informatics"/>
        </authorList>
    </citation>
    <scope>NUCLEOTIDE SEQUENCE [LARGE SCALE GENOMIC DNA]</scope>
    <source>
        <strain evidence="2 3">2789STDY5834899</strain>
    </source>
</reference>
<protein>
    <submittedName>
        <fullName evidence="2">Cell surface protein</fullName>
    </submittedName>
</protein>
<dbReference type="InterPro" id="IPR026906">
    <property type="entry name" value="LRR_5"/>
</dbReference>
<dbReference type="InterPro" id="IPR032675">
    <property type="entry name" value="LRR_dom_sf"/>
</dbReference>
<dbReference type="AlphaFoldDB" id="A0A174QYY4"/>
<dbReference type="InterPro" id="IPR013783">
    <property type="entry name" value="Ig-like_fold"/>
</dbReference>
<feature type="domain" description="BACON" evidence="1">
    <location>
        <begin position="282"/>
        <end position="340"/>
    </location>
</feature>
<evidence type="ECO:0000313" key="2">
    <source>
        <dbReference type="EMBL" id="CUP76937.1"/>
    </source>
</evidence>
<feature type="domain" description="BACON" evidence="1">
    <location>
        <begin position="78"/>
        <end position="135"/>
    </location>
</feature>
<dbReference type="RefSeq" id="WP_048692984.1">
    <property type="nucleotide sequence ID" value="NZ_CP081898.1"/>
</dbReference>
<name>A0A174QYY4_BACT4</name>
<dbReference type="PROSITE" id="PS51257">
    <property type="entry name" value="PROKAR_LIPOPROTEIN"/>
    <property type="match status" value="1"/>
</dbReference>
<dbReference type="InterPro" id="IPR024361">
    <property type="entry name" value="BACON"/>
</dbReference>
<dbReference type="Gene3D" id="3.80.10.10">
    <property type="entry name" value="Ribonuclease Inhibitor"/>
    <property type="match status" value="1"/>
</dbReference>
<dbReference type="Gene3D" id="2.60.40.10">
    <property type="entry name" value="Immunoglobulins"/>
    <property type="match status" value="2"/>
</dbReference>
<dbReference type="Pfam" id="PF13306">
    <property type="entry name" value="LRR_5"/>
    <property type="match status" value="1"/>
</dbReference>
<organism evidence="2 3">
    <name type="scientific">Bacteroides thetaiotaomicron</name>
    <dbReference type="NCBI Taxonomy" id="818"/>
    <lineage>
        <taxon>Bacteria</taxon>
        <taxon>Pseudomonadati</taxon>
        <taxon>Bacteroidota</taxon>
        <taxon>Bacteroidia</taxon>
        <taxon>Bacteroidales</taxon>
        <taxon>Bacteroidaceae</taxon>
        <taxon>Bacteroides</taxon>
    </lineage>
</organism>
<dbReference type="Proteomes" id="UP000095576">
    <property type="component" value="Unassembled WGS sequence"/>
</dbReference>
<dbReference type="Pfam" id="PF13004">
    <property type="entry name" value="BACON"/>
    <property type="match status" value="2"/>
</dbReference>
<gene>
    <name evidence="2" type="ORF">ERS852511_03152</name>
</gene>
<evidence type="ECO:0000259" key="1">
    <source>
        <dbReference type="Pfam" id="PF13004"/>
    </source>
</evidence>
<dbReference type="SUPFAM" id="SSF52058">
    <property type="entry name" value="L domain-like"/>
    <property type="match status" value="1"/>
</dbReference>
<evidence type="ECO:0000313" key="3">
    <source>
        <dbReference type="Proteomes" id="UP000095576"/>
    </source>
</evidence>
<accession>A0A174QYY4</accession>
<sequence length="715" mass="79844">MKAINFINWKYIGLTGCLVASLLTACGDDETGPEVVMPLEPKLEIVNEASTFSFSSAGNSAQVLTFNANQDWHIVLDDSEGVDNSWVVLFEREGTAGEGNKVWVAAAENVEPDARRANFSLVSGGFKFDFVIYQAQKDAVVITDPKAYENLDAGEHIISVEFGINTGEYKTSFLYSGDTGWIMPTDERPAGEPETRAMENHTLYFKVLPNQKFDIRRGTIEISSKDNDNVKATMNIFQTGLPKPVITVDNKEMFTNLASKEDSILLKYKATNTNGPRDLTIDIDKNDQDWISFKPAIDAKGDSTFLVSVKENTGGERTATIALCAAADKKVREEFTVTQAQASDVELVITNKSDFRTSLDKLGSAATVKYSVQSTLTDPKNEILVDIVYPEESGYTAENGWLHMANNSMPERVIFTYDVNKVLRERQATVYIYRKGYENKKDYMVIRQAAATQIEIPAPGGLTNVLQSLIDDEIYKDWESITSLELKGRLNDTDLNLLKNMMTAGKGYNLKTLDMTEVENETLKNGVFNGCNLLENISFPTGLQYVPREACRNCTKLRTVVVNEGPTYIGRHAFGNSVVNEAWFPSTMTYVYGYIFDNVTALKTLHLKSLPFQCKEVARSDADEGATQPTTWCTVFKTWPSTVYVPMEYLEYYKNPDPKHVVSMHFQDLLNTLTSESEEWTKGPKVQQPYLKSNSALKSNFTWGSSATTIMGESN</sequence>
<proteinExistence type="predicted"/>